<evidence type="ECO:0000313" key="2">
    <source>
        <dbReference type="Proteomes" id="UP001251849"/>
    </source>
</evidence>
<accession>A0ABU3G9D9</accession>
<reference evidence="1 2" key="1">
    <citation type="submission" date="2023-08" db="EMBL/GenBank/DDBJ databases">
        <title>Microbacterium aquilitoris sp. nov. and Microbacterium gwkjibeachense sp. nov., isolated from beach.</title>
        <authorList>
            <person name="Lee S.D."/>
            <person name="Yang H."/>
            <person name="Kim I."/>
        </authorList>
    </citation>
    <scope>NUCLEOTIDE SEQUENCE [LARGE SCALE GENOMIC DNA]</scope>
    <source>
        <strain evidence="1 2">KSW4-11</strain>
    </source>
</reference>
<dbReference type="Proteomes" id="UP001251849">
    <property type="component" value="Unassembled WGS sequence"/>
</dbReference>
<evidence type="ECO:0000313" key="1">
    <source>
        <dbReference type="EMBL" id="MDT3316424.1"/>
    </source>
</evidence>
<gene>
    <name evidence="1" type="ORF">Q9S71_06270</name>
</gene>
<comment type="caution">
    <text evidence="1">The sequence shown here is derived from an EMBL/GenBank/DDBJ whole genome shotgun (WGS) entry which is preliminary data.</text>
</comment>
<dbReference type="EMBL" id="JAUZVV010000001">
    <property type="protein sequence ID" value="MDT3316424.1"/>
    <property type="molecule type" value="Genomic_DNA"/>
</dbReference>
<protein>
    <submittedName>
        <fullName evidence="1">Uncharacterized protein</fullName>
    </submittedName>
</protein>
<proteinExistence type="predicted"/>
<sequence length="43" mass="4615">MTAALLLIALLFVIVAAVIGAIRLVALDGYRRQPTCPRAPRLP</sequence>
<organism evidence="1 2">
    <name type="scientific">Microbacterium gawkjiense</name>
    <dbReference type="NCBI Taxonomy" id="3067309"/>
    <lineage>
        <taxon>Bacteria</taxon>
        <taxon>Bacillati</taxon>
        <taxon>Actinomycetota</taxon>
        <taxon>Actinomycetes</taxon>
        <taxon>Micrococcales</taxon>
        <taxon>Microbacteriaceae</taxon>
        <taxon>Microbacterium</taxon>
    </lineage>
</organism>
<name>A0ABU3G9D9_9MICO</name>
<dbReference type="RefSeq" id="WP_311861210.1">
    <property type="nucleotide sequence ID" value="NZ_JAUZVV010000001.1"/>
</dbReference>
<keyword evidence="2" id="KW-1185">Reference proteome</keyword>